<organism evidence="1 2">
    <name type="scientific">Armillaria ostoyae</name>
    <name type="common">Armillaria root rot fungus</name>
    <dbReference type="NCBI Taxonomy" id="47428"/>
    <lineage>
        <taxon>Eukaryota</taxon>
        <taxon>Fungi</taxon>
        <taxon>Dikarya</taxon>
        <taxon>Basidiomycota</taxon>
        <taxon>Agaricomycotina</taxon>
        <taxon>Agaricomycetes</taxon>
        <taxon>Agaricomycetidae</taxon>
        <taxon>Agaricales</taxon>
        <taxon>Marasmiineae</taxon>
        <taxon>Physalacriaceae</taxon>
        <taxon>Armillaria</taxon>
    </lineage>
</organism>
<protein>
    <submittedName>
        <fullName evidence="1">Uncharacterized protein</fullName>
    </submittedName>
</protein>
<name>A0A284R6I2_ARMOS</name>
<sequence length="31" mass="3564">MAAIILFMSLNSIEILDFMFSSNLDEELPRC</sequence>
<evidence type="ECO:0000313" key="1">
    <source>
        <dbReference type="EMBL" id="SJL04328.1"/>
    </source>
</evidence>
<dbReference type="Proteomes" id="UP000219338">
    <property type="component" value="Unassembled WGS sequence"/>
</dbReference>
<dbReference type="AlphaFoldDB" id="A0A284R6I2"/>
<accession>A0A284R6I2</accession>
<proteinExistence type="predicted"/>
<dbReference type="EMBL" id="FUEG01000005">
    <property type="protein sequence ID" value="SJL04328.1"/>
    <property type="molecule type" value="Genomic_DNA"/>
</dbReference>
<evidence type="ECO:0000313" key="2">
    <source>
        <dbReference type="Proteomes" id="UP000219338"/>
    </source>
</evidence>
<keyword evidence="2" id="KW-1185">Reference proteome</keyword>
<reference evidence="2" key="1">
    <citation type="journal article" date="2017" name="Nat. Ecol. Evol.">
        <title>Genome expansion and lineage-specific genetic innovations in the forest pathogenic fungi Armillaria.</title>
        <authorList>
            <person name="Sipos G."/>
            <person name="Prasanna A.N."/>
            <person name="Walter M.C."/>
            <person name="O'Connor E."/>
            <person name="Balint B."/>
            <person name="Krizsan K."/>
            <person name="Kiss B."/>
            <person name="Hess J."/>
            <person name="Varga T."/>
            <person name="Slot J."/>
            <person name="Riley R."/>
            <person name="Boka B."/>
            <person name="Rigling D."/>
            <person name="Barry K."/>
            <person name="Lee J."/>
            <person name="Mihaltcheva S."/>
            <person name="LaButti K."/>
            <person name="Lipzen A."/>
            <person name="Waldron R."/>
            <person name="Moloney N.M."/>
            <person name="Sperisen C."/>
            <person name="Kredics L."/>
            <person name="Vagvoelgyi C."/>
            <person name="Patrignani A."/>
            <person name="Fitzpatrick D."/>
            <person name="Nagy I."/>
            <person name="Doyle S."/>
            <person name="Anderson J.B."/>
            <person name="Grigoriev I.V."/>
            <person name="Gueldener U."/>
            <person name="Muensterkoetter M."/>
            <person name="Nagy L.G."/>
        </authorList>
    </citation>
    <scope>NUCLEOTIDE SEQUENCE [LARGE SCALE GENOMIC DNA]</scope>
    <source>
        <strain evidence="2">C18/9</strain>
    </source>
</reference>
<gene>
    <name evidence="1" type="ORF">ARMOST_07694</name>
</gene>